<protein>
    <recommendedName>
        <fullName evidence="3">Ribosomal protein L20</fullName>
    </recommendedName>
</protein>
<organism evidence="1 2">
    <name type="scientific">Iris pallida</name>
    <name type="common">Sweet iris</name>
    <dbReference type="NCBI Taxonomy" id="29817"/>
    <lineage>
        <taxon>Eukaryota</taxon>
        <taxon>Viridiplantae</taxon>
        <taxon>Streptophyta</taxon>
        <taxon>Embryophyta</taxon>
        <taxon>Tracheophyta</taxon>
        <taxon>Spermatophyta</taxon>
        <taxon>Magnoliopsida</taxon>
        <taxon>Liliopsida</taxon>
        <taxon>Asparagales</taxon>
        <taxon>Iridaceae</taxon>
        <taxon>Iridoideae</taxon>
        <taxon>Irideae</taxon>
        <taxon>Iris</taxon>
    </lineage>
</organism>
<sequence length="48" mass="6089">MQTWIQFQDYLRRSWYAAYRTFLSRRIRYIVNVKRTKLPNLHSNPRML</sequence>
<keyword evidence="2" id="KW-1185">Reference proteome</keyword>
<dbReference type="AlphaFoldDB" id="A0AAX6FBW4"/>
<proteinExistence type="predicted"/>
<comment type="caution">
    <text evidence="1">The sequence shown here is derived from an EMBL/GenBank/DDBJ whole genome shotgun (WGS) entry which is preliminary data.</text>
</comment>
<evidence type="ECO:0000313" key="2">
    <source>
        <dbReference type="Proteomes" id="UP001140949"/>
    </source>
</evidence>
<reference evidence="1" key="2">
    <citation type="submission" date="2023-04" db="EMBL/GenBank/DDBJ databases">
        <authorList>
            <person name="Bruccoleri R.E."/>
            <person name="Oakeley E.J."/>
            <person name="Faust A.-M."/>
            <person name="Dessus-Babus S."/>
            <person name="Altorfer M."/>
            <person name="Burckhardt D."/>
            <person name="Oertli M."/>
            <person name="Naumann U."/>
            <person name="Petersen F."/>
            <person name="Wong J."/>
        </authorList>
    </citation>
    <scope>NUCLEOTIDE SEQUENCE</scope>
    <source>
        <strain evidence="1">GSM-AAB239-AS_SAM_17_03QT</strain>
        <tissue evidence="1">Leaf</tissue>
    </source>
</reference>
<dbReference type="EMBL" id="JANAVB010030020">
    <property type="protein sequence ID" value="KAJ6813937.1"/>
    <property type="molecule type" value="Genomic_DNA"/>
</dbReference>
<reference evidence="1" key="1">
    <citation type="journal article" date="2023" name="GigaByte">
        <title>Genome assembly of the bearded iris, Iris pallida Lam.</title>
        <authorList>
            <person name="Bruccoleri R.E."/>
            <person name="Oakeley E.J."/>
            <person name="Faust A.M.E."/>
            <person name="Altorfer M."/>
            <person name="Dessus-Babus S."/>
            <person name="Burckhardt D."/>
            <person name="Oertli M."/>
            <person name="Naumann U."/>
            <person name="Petersen F."/>
            <person name="Wong J."/>
        </authorList>
    </citation>
    <scope>NUCLEOTIDE SEQUENCE</scope>
    <source>
        <strain evidence="1">GSM-AAB239-AS_SAM_17_03QT</strain>
    </source>
</reference>
<evidence type="ECO:0000313" key="1">
    <source>
        <dbReference type="EMBL" id="KAJ6813937.1"/>
    </source>
</evidence>
<name>A0AAX6FBW4_IRIPA</name>
<dbReference type="Proteomes" id="UP001140949">
    <property type="component" value="Unassembled WGS sequence"/>
</dbReference>
<evidence type="ECO:0008006" key="3">
    <source>
        <dbReference type="Google" id="ProtNLM"/>
    </source>
</evidence>
<accession>A0AAX6FBW4</accession>
<gene>
    <name evidence="1" type="ORF">M6B38_103225</name>
</gene>